<dbReference type="Pfam" id="PF25019">
    <property type="entry name" value="LRR_R13L1-DRL21"/>
    <property type="match status" value="1"/>
</dbReference>
<dbReference type="EMBL" id="MVGT01003464">
    <property type="protein sequence ID" value="OVA03879.1"/>
    <property type="molecule type" value="Genomic_DNA"/>
</dbReference>
<dbReference type="InterPro" id="IPR056789">
    <property type="entry name" value="LRR_R13L1-DRL21"/>
</dbReference>
<dbReference type="GO" id="GO:0043531">
    <property type="term" value="F:ADP binding"/>
    <property type="evidence" value="ECO:0007669"/>
    <property type="project" value="InterPro"/>
</dbReference>
<dbReference type="PRINTS" id="PR00364">
    <property type="entry name" value="DISEASERSIST"/>
</dbReference>
<dbReference type="PANTHER" id="PTHR36766:SF40">
    <property type="entry name" value="DISEASE RESISTANCE PROTEIN RGA3"/>
    <property type="match status" value="1"/>
</dbReference>
<reference evidence="5 6" key="1">
    <citation type="journal article" date="2017" name="Mol. Plant">
        <title>The Genome of Medicinal Plant Macleaya cordata Provides New Insights into Benzylisoquinoline Alkaloids Metabolism.</title>
        <authorList>
            <person name="Liu X."/>
            <person name="Liu Y."/>
            <person name="Huang P."/>
            <person name="Ma Y."/>
            <person name="Qing Z."/>
            <person name="Tang Q."/>
            <person name="Cao H."/>
            <person name="Cheng P."/>
            <person name="Zheng Y."/>
            <person name="Yuan Z."/>
            <person name="Zhou Y."/>
            <person name="Liu J."/>
            <person name="Tang Z."/>
            <person name="Zhuo Y."/>
            <person name="Zhang Y."/>
            <person name="Yu L."/>
            <person name="Huang J."/>
            <person name="Yang P."/>
            <person name="Peng Q."/>
            <person name="Zhang J."/>
            <person name="Jiang W."/>
            <person name="Zhang Z."/>
            <person name="Lin K."/>
            <person name="Ro D.K."/>
            <person name="Chen X."/>
            <person name="Xiong X."/>
            <person name="Shang Y."/>
            <person name="Huang S."/>
            <person name="Zeng J."/>
        </authorList>
    </citation>
    <scope>NUCLEOTIDE SEQUENCE [LARGE SCALE GENOMIC DNA]</scope>
    <source>
        <strain evidence="6">cv. BLH2017</strain>
        <tissue evidence="5">Root</tissue>
    </source>
</reference>
<feature type="domain" description="R13L1/DRL21-like LRR repeat region" evidence="4">
    <location>
        <begin position="376"/>
        <end position="497"/>
    </location>
</feature>
<dbReference type="InterPro" id="IPR001611">
    <property type="entry name" value="Leu-rich_rpt"/>
</dbReference>
<dbReference type="InterPro" id="IPR002182">
    <property type="entry name" value="NB-ARC"/>
</dbReference>
<dbReference type="OMA" id="SINACEH"/>
<dbReference type="InterPro" id="IPR032675">
    <property type="entry name" value="LRR_dom_sf"/>
</dbReference>
<evidence type="ECO:0000259" key="3">
    <source>
        <dbReference type="Pfam" id="PF00931"/>
    </source>
</evidence>
<proteinExistence type="predicted"/>
<dbReference type="InterPro" id="IPR027417">
    <property type="entry name" value="P-loop_NTPase"/>
</dbReference>
<dbReference type="OrthoDB" id="2973320at2759"/>
<dbReference type="STRING" id="56857.A0A200Q074"/>
<evidence type="ECO:0000313" key="6">
    <source>
        <dbReference type="Proteomes" id="UP000195402"/>
    </source>
</evidence>
<dbReference type="AlphaFoldDB" id="A0A200Q074"/>
<dbReference type="SUPFAM" id="SSF52058">
    <property type="entry name" value="L domain-like"/>
    <property type="match status" value="1"/>
</dbReference>
<dbReference type="Pfam" id="PF00931">
    <property type="entry name" value="NB-ARC"/>
    <property type="match status" value="1"/>
</dbReference>
<feature type="region of interest" description="Disordered" evidence="2">
    <location>
        <begin position="100"/>
        <end position="130"/>
    </location>
</feature>
<keyword evidence="6" id="KW-1185">Reference proteome</keyword>
<dbReference type="Gene3D" id="3.40.50.300">
    <property type="entry name" value="P-loop containing nucleotide triphosphate hydrolases"/>
    <property type="match status" value="1"/>
</dbReference>
<evidence type="ECO:0000256" key="2">
    <source>
        <dbReference type="SAM" id="MobiDB-lite"/>
    </source>
</evidence>
<dbReference type="InParanoid" id="A0A200Q074"/>
<feature type="domain" description="NB-ARC" evidence="3">
    <location>
        <begin position="38"/>
        <end position="228"/>
    </location>
</feature>
<evidence type="ECO:0000313" key="5">
    <source>
        <dbReference type="EMBL" id="OVA03879.1"/>
    </source>
</evidence>
<dbReference type="PROSITE" id="PS51450">
    <property type="entry name" value="LRR"/>
    <property type="match status" value="1"/>
</dbReference>
<sequence>MNILELNGSFVLGRSEDENSLIGLLLGGQQSKSSSCLDDNVGVIPIVGDAGLGKTTLAKLVYNDPRVQGHFDLKMWVSFSECYPDVIRLTESLIKSANGNLKNDEKKKKKKKQRKARKKAQIKKSAVGDSTTPPLLDNDVKLEGLQSNLGKLLLGKRFLLVLDGVSNEICCDWNVLKVPFWTGANTSRILVTTRSPLVSSTLGTTSPYPLQPLSYEVCWSLFRHLAFGDSNNNISSTVGTPTPLPPPKLLQYCEEVVKSFRGYPSVVAAVGFLLRSCLRVEFQSRFLRRLRFLDLSMNYIKHLPETMSRLHNLQTLRIISHVKILRFPRDMGKLVNLRHLDLGIGYQAFLMPPGLEKLVNLQTLHAFTMDGEFGRIEVLRKLVNLRSLLILKLENLWRDKEMSKGDCLVDKKYLHNLELVWSYKQDAEIAESILSCLQPHTNLKHLKVLSYNGLIFPAWIGNPSFSNLETVQLCDSQNCEFLPPLGQLPLLKSLLIYGHMDELKYIDGEFCGNNMVKTKRFPSLKTLELRSLSCLETWAGLVDGDMPLLQELIIDSCDMLISLPTLQFLNSLQLLCISSCQKLQDFPDERPPSSLNSMVISLDDTSAFNLMLDTVMVNIAVAVSTFFMMPFESTSF</sequence>
<dbReference type="SUPFAM" id="SSF52540">
    <property type="entry name" value="P-loop containing nucleoside triphosphate hydrolases"/>
    <property type="match status" value="1"/>
</dbReference>
<evidence type="ECO:0000259" key="4">
    <source>
        <dbReference type="Pfam" id="PF25019"/>
    </source>
</evidence>
<dbReference type="Proteomes" id="UP000195402">
    <property type="component" value="Unassembled WGS sequence"/>
</dbReference>
<keyword evidence="1" id="KW-0433">Leucine-rich repeat</keyword>
<protein>
    <submittedName>
        <fullName evidence="5">Disease resistance protein</fullName>
    </submittedName>
</protein>
<evidence type="ECO:0000256" key="1">
    <source>
        <dbReference type="ARBA" id="ARBA00022614"/>
    </source>
</evidence>
<accession>A0A200Q074</accession>
<name>A0A200Q074_MACCD</name>
<dbReference type="Gene3D" id="3.80.10.10">
    <property type="entry name" value="Ribonuclease Inhibitor"/>
    <property type="match status" value="1"/>
</dbReference>
<gene>
    <name evidence="5" type="ORF">BVC80_1321g26</name>
</gene>
<dbReference type="PANTHER" id="PTHR36766">
    <property type="entry name" value="PLANT BROAD-SPECTRUM MILDEW RESISTANCE PROTEIN RPW8"/>
    <property type="match status" value="1"/>
</dbReference>
<organism evidence="5 6">
    <name type="scientific">Macleaya cordata</name>
    <name type="common">Five-seeded plume-poppy</name>
    <name type="synonym">Bocconia cordata</name>
    <dbReference type="NCBI Taxonomy" id="56857"/>
    <lineage>
        <taxon>Eukaryota</taxon>
        <taxon>Viridiplantae</taxon>
        <taxon>Streptophyta</taxon>
        <taxon>Embryophyta</taxon>
        <taxon>Tracheophyta</taxon>
        <taxon>Spermatophyta</taxon>
        <taxon>Magnoliopsida</taxon>
        <taxon>Ranunculales</taxon>
        <taxon>Papaveraceae</taxon>
        <taxon>Papaveroideae</taxon>
        <taxon>Macleaya</taxon>
    </lineage>
</organism>
<comment type="caution">
    <text evidence="5">The sequence shown here is derived from an EMBL/GenBank/DDBJ whole genome shotgun (WGS) entry which is preliminary data.</text>
</comment>
<feature type="compositionally biased region" description="Basic residues" evidence="2">
    <location>
        <begin position="107"/>
        <end position="122"/>
    </location>
</feature>